<dbReference type="Proteomes" id="UP000218069">
    <property type="component" value="Unassembled WGS sequence"/>
</dbReference>
<feature type="transmembrane region" description="Helical" evidence="6">
    <location>
        <begin position="44"/>
        <end position="64"/>
    </location>
</feature>
<dbReference type="Pfam" id="PF04138">
    <property type="entry name" value="GtrA_DPMS_TM"/>
    <property type="match status" value="1"/>
</dbReference>
<dbReference type="PANTHER" id="PTHR38459">
    <property type="entry name" value="PROPHAGE BACTOPRENOL-LINKED GLUCOSE TRANSLOCASE HOMOLOG"/>
    <property type="match status" value="1"/>
</dbReference>
<dbReference type="GO" id="GO:0005886">
    <property type="term" value="C:plasma membrane"/>
    <property type="evidence" value="ECO:0007669"/>
    <property type="project" value="TreeGrafter"/>
</dbReference>
<evidence type="ECO:0000256" key="1">
    <source>
        <dbReference type="ARBA" id="ARBA00004141"/>
    </source>
</evidence>
<dbReference type="InterPro" id="IPR051401">
    <property type="entry name" value="GtrA_CellWall_Glycosyl"/>
</dbReference>
<organism evidence="8 9">
    <name type="scientific">Polynucleobacter meluiroseus</name>
    <dbReference type="NCBI Taxonomy" id="1938814"/>
    <lineage>
        <taxon>Bacteria</taxon>
        <taxon>Pseudomonadati</taxon>
        <taxon>Pseudomonadota</taxon>
        <taxon>Betaproteobacteria</taxon>
        <taxon>Burkholderiales</taxon>
        <taxon>Burkholderiaceae</taxon>
        <taxon>Polynucleobacter</taxon>
    </lineage>
</organism>
<evidence type="ECO:0000256" key="2">
    <source>
        <dbReference type="ARBA" id="ARBA00009399"/>
    </source>
</evidence>
<dbReference type="InterPro" id="IPR007267">
    <property type="entry name" value="GtrA_DPMS_TM"/>
</dbReference>
<dbReference type="EMBL" id="OANS01000007">
    <property type="protein sequence ID" value="SNX29601.1"/>
    <property type="molecule type" value="Genomic_DNA"/>
</dbReference>
<dbReference type="GO" id="GO:0000271">
    <property type="term" value="P:polysaccharide biosynthetic process"/>
    <property type="evidence" value="ECO:0007669"/>
    <property type="project" value="InterPro"/>
</dbReference>
<dbReference type="AlphaFoldDB" id="A0A240E506"/>
<evidence type="ECO:0000256" key="6">
    <source>
        <dbReference type="SAM" id="Phobius"/>
    </source>
</evidence>
<evidence type="ECO:0000259" key="7">
    <source>
        <dbReference type="Pfam" id="PF04138"/>
    </source>
</evidence>
<keyword evidence="4 6" id="KW-1133">Transmembrane helix</keyword>
<evidence type="ECO:0000313" key="9">
    <source>
        <dbReference type="Proteomes" id="UP000218069"/>
    </source>
</evidence>
<gene>
    <name evidence="8" type="ORF">SAMN06295945_1981</name>
</gene>
<protein>
    <submittedName>
        <fullName evidence="8">Flippase GtrA (Transmembrane translocase of bactoprenol-linked glucose)</fullName>
    </submittedName>
</protein>
<reference evidence="9" key="1">
    <citation type="submission" date="2017-08" db="EMBL/GenBank/DDBJ databases">
        <authorList>
            <person name="Varghese N."/>
            <person name="Submissions S."/>
        </authorList>
    </citation>
    <scope>NUCLEOTIDE SEQUENCE [LARGE SCALE GENOMIC DNA]</scope>
    <source>
        <strain evidence="9">AP-Melu-1000-B4</strain>
    </source>
</reference>
<comment type="similarity">
    <text evidence="2">Belongs to the GtrA family.</text>
</comment>
<keyword evidence="9" id="KW-1185">Reference proteome</keyword>
<evidence type="ECO:0000256" key="3">
    <source>
        <dbReference type="ARBA" id="ARBA00022692"/>
    </source>
</evidence>
<evidence type="ECO:0000313" key="8">
    <source>
        <dbReference type="EMBL" id="SNX29601.1"/>
    </source>
</evidence>
<dbReference type="RefSeq" id="WP_096674830.1">
    <property type="nucleotide sequence ID" value="NZ_OANS01000007.1"/>
</dbReference>
<comment type="subcellular location">
    <subcellularLocation>
        <location evidence="1">Membrane</location>
        <topology evidence="1">Multi-pass membrane protein</topology>
    </subcellularLocation>
</comment>
<feature type="domain" description="GtrA/DPMS transmembrane" evidence="7">
    <location>
        <begin position="21"/>
        <end position="133"/>
    </location>
</feature>
<sequence length="135" mass="15185">MALDNLPTMMKKSSVMQFIFYCACGGAGVASDLLIFYVTLLCGVWYQIANLIGYLFGTVVSFFLNRKITFNVRDKVFIRLAFFMGAALVGFITSALLMWLMIDFLSVDAKIAKLLTLPAVIIIQFSINRRITFKI</sequence>
<keyword evidence="5 6" id="KW-0472">Membrane</keyword>
<evidence type="ECO:0000256" key="5">
    <source>
        <dbReference type="ARBA" id="ARBA00023136"/>
    </source>
</evidence>
<feature type="transmembrane region" description="Helical" evidence="6">
    <location>
        <begin position="111"/>
        <end position="127"/>
    </location>
</feature>
<feature type="transmembrane region" description="Helical" evidence="6">
    <location>
        <begin position="18"/>
        <end position="38"/>
    </location>
</feature>
<proteinExistence type="inferred from homology"/>
<feature type="transmembrane region" description="Helical" evidence="6">
    <location>
        <begin position="76"/>
        <end position="99"/>
    </location>
</feature>
<name>A0A240E506_9BURK</name>
<evidence type="ECO:0000256" key="4">
    <source>
        <dbReference type="ARBA" id="ARBA00022989"/>
    </source>
</evidence>
<dbReference type="OrthoDB" id="9154502at2"/>
<keyword evidence="3 6" id="KW-0812">Transmembrane</keyword>
<dbReference type="PANTHER" id="PTHR38459:SF1">
    <property type="entry name" value="PROPHAGE BACTOPRENOL-LINKED GLUCOSE TRANSLOCASE HOMOLOG"/>
    <property type="match status" value="1"/>
</dbReference>
<accession>A0A240E506</accession>